<organism evidence="3 4">
    <name type="scientific">Alloalcanivorax marinus</name>
    <dbReference type="NCBI Taxonomy" id="1177169"/>
    <lineage>
        <taxon>Bacteria</taxon>
        <taxon>Pseudomonadati</taxon>
        <taxon>Pseudomonadota</taxon>
        <taxon>Gammaproteobacteria</taxon>
        <taxon>Oceanospirillales</taxon>
        <taxon>Alcanivoracaceae</taxon>
        <taxon>Alloalcanivorax</taxon>
    </lineage>
</organism>
<comment type="caution">
    <text evidence="3">The sequence shown here is derived from an EMBL/GenBank/DDBJ whole genome shotgun (WGS) entry which is preliminary data.</text>
</comment>
<dbReference type="SUPFAM" id="SSF110997">
    <property type="entry name" value="Sporulation related repeat"/>
    <property type="match status" value="1"/>
</dbReference>
<gene>
    <name evidence="3" type="ORF">LL252_09170</name>
</gene>
<sequence length="223" mass="24040">MRWVFYSLVVVNLVYLGWQLAMTAWAPAPPVTTERAAGPVVQGPPLRLLSESPQPPRRPERPPSAPAGNPGLCPVVGPWAGEGDAERARIQLAAAGLEGRIRPVTVQKDHLNWVYLPAYPSRDRALEVLSELQARGVDSFIVKTGEDANAISLGYFSSADSAEGLRVRMRGAGYPAFVRETSRPVTEYWLYLPPQAAGAAALEDFLIGNPGVGQDRSACKGPQ</sequence>
<dbReference type="AlphaFoldDB" id="A0A9Q3UMJ0"/>
<reference evidence="3" key="1">
    <citation type="submission" date="2021-10" db="EMBL/GenBank/DDBJ databases">
        <title>The diversity and Nitrogen Metabolism of Culturable Nitrate-Utilizing Bacteria Within the Oxygen Minimum Zone of the Changjiang (Yangtze River)Estuary.</title>
        <authorList>
            <person name="Zhang D."/>
            <person name="Zheng J."/>
            <person name="Liu S."/>
            <person name="He W."/>
        </authorList>
    </citation>
    <scope>NUCLEOTIDE SEQUENCE</scope>
    <source>
        <strain evidence="3">FXH-223</strain>
    </source>
</reference>
<evidence type="ECO:0000313" key="4">
    <source>
        <dbReference type="Proteomes" id="UP001108027"/>
    </source>
</evidence>
<protein>
    <submittedName>
        <fullName evidence="3">SPOR domain-containing protein</fullName>
    </submittedName>
</protein>
<dbReference type="RefSeq" id="WP_228233830.1">
    <property type="nucleotide sequence ID" value="NZ_JAJGNA010000009.1"/>
</dbReference>
<dbReference type="Gene3D" id="3.30.70.1070">
    <property type="entry name" value="Sporulation related repeat"/>
    <property type="match status" value="1"/>
</dbReference>
<evidence type="ECO:0000313" key="3">
    <source>
        <dbReference type="EMBL" id="MCC4308741.1"/>
    </source>
</evidence>
<name>A0A9Q3UMJ0_9GAMM</name>
<dbReference type="Pfam" id="PF05036">
    <property type="entry name" value="SPOR"/>
    <property type="match status" value="1"/>
</dbReference>
<dbReference type="InterPro" id="IPR007730">
    <property type="entry name" value="SPOR-like_dom"/>
</dbReference>
<feature type="domain" description="SPOR" evidence="2">
    <location>
        <begin position="66"/>
        <end position="144"/>
    </location>
</feature>
<evidence type="ECO:0000256" key="1">
    <source>
        <dbReference type="SAM" id="MobiDB-lite"/>
    </source>
</evidence>
<dbReference type="GO" id="GO:0042834">
    <property type="term" value="F:peptidoglycan binding"/>
    <property type="evidence" value="ECO:0007669"/>
    <property type="project" value="InterPro"/>
</dbReference>
<evidence type="ECO:0000259" key="2">
    <source>
        <dbReference type="PROSITE" id="PS51724"/>
    </source>
</evidence>
<keyword evidence="4" id="KW-1185">Reference proteome</keyword>
<proteinExistence type="predicted"/>
<dbReference type="InterPro" id="IPR036680">
    <property type="entry name" value="SPOR-like_sf"/>
</dbReference>
<dbReference type="Proteomes" id="UP001108027">
    <property type="component" value="Unassembled WGS sequence"/>
</dbReference>
<dbReference type="EMBL" id="JAJGNA010000009">
    <property type="protein sequence ID" value="MCC4308741.1"/>
    <property type="molecule type" value="Genomic_DNA"/>
</dbReference>
<accession>A0A9Q3UMJ0</accession>
<feature type="region of interest" description="Disordered" evidence="1">
    <location>
        <begin position="34"/>
        <end position="73"/>
    </location>
</feature>
<dbReference type="PROSITE" id="PS51724">
    <property type="entry name" value="SPOR"/>
    <property type="match status" value="1"/>
</dbReference>